<dbReference type="Gene3D" id="3.90.1150.10">
    <property type="entry name" value="Aspartate Aminotransferase, domain 1"/>
    <property type="match status" value="1"/>
</dbReference>
<feature type="domain" description="Aminotransferase class I/classII large" evidence="10">
    <location>
        <begin position="52"/>
        <end position="325"/>
    </location>
</feature>
<dbReference type="InterPro" id="IPR015424">
    <property type="entry name" value="PyrdxlP-dep_Trfase"/>
</dbReference>
<dbReference type="EMBL" id="JAUSVK010000001">
    <property type="protein sequence ID" value="MDQ0392341.1"/>
    <property type="molecule type" value="Genomic_DNA"/>
</dbReference>
<evidence type="ECO:0000313" key="11">
    <source>
        <dbReference type="EMBL" id="MDQ0392341.1"/>
    </source>
</evidence>
<name>A0ABU0FD21_9HYPH</name>
<proteinExistence type="predicted"/>
<evidence type="ECO:0000256" key="3">
    <source>
        <dbReference type="ARBA" id="ARBA00004953"/>
    </source>
</evidence>
<dbReference type="PANTHER" id="PTHR42885:SF1">
    <property type="entry name" value="THREONINE-PHOSPHATE DECARBOXYLASE"/>
    <property type="match status" value="1"/>
</dbReference>
<dbReference type="InterPro" id="IPR004839">
    <property type="entry name" value="Aminotransferase_I/II_large"/>
</dbReference>
<sequence>MSVMEHGGNLGEARRLFPRAPDLEAAMPWIDLSTGINPWPYPVPAIPPGAWTALPSPDAVRDLEDAAARCYGATSSSCVVATPGTQAAIQWLPHLFPAGTVAVLGPTYAEHLRSWRRAGHQVGETADIEALGAADIAVIVNPNNPDGRLADRDILLRLAAEKHKRGGALIVDESFAEVMPQISLADMAGTPGLVILRSFGKFFGLAGLRLGFVLAEPAFTGTLREAMGPWAVSGEALAIGQAALADILWQNGTRTYLRTARQALDACLAPVMTVAGGTDLYRLVETPNAPLVFQRLGTAGIWVRRFGAQPHWLRFGLPPNEEAYRRLQAALGDPAGPKGRPV</sequence>
<comment type="function">
    <text evidence="2">Decarboxylates L-threonine-O-3-phosphate to yield (R)-1-amino-2-propanol O-2-phosphate, the precursor for the linkage between the nucleotide loop and the corrin ring in cobalamin.</text>
</comment>
<evidence type="ECO:0000256" key="8">
    <source>
        <dbReference type="ARBA" id="ARBA00029996"/>
    </source>
</evidence>
<evidence type="ECO:0000256" key="1">
    <source>
        <dbReference type="ARBA" id="ARBA00001933"/>
    </source>
</evidence>
<reference evidence="11 12" key="1">
    <citation type="submission" date="2023-07" db="EMBL/GenBank/DDBJ databases">
        <title>Genomic Encyclopedia of Type Strains, Phase IV (KMG-IV): sequencing the most valuable type-strain genomes for metagenomic binning, comparative biology and taxonomic classification.</title>
        <authorList>
            <person name="Goeker M."/>
        </authorList>
    </citation>
    <scope>NUCLEOTIDE SEQUENCE [LARGE SCALE GENOMIC DNA]</scope>
    <source>
        <strain evidence="11 12">DSM 5896</strain>
    </source>
</reference>
<dbReference type="SUPFAM" id="SSF53383">
    <property type="entry name" value="PLP-dependent transferases"/>
    <property type="match status" value="1"/>
</dbReference>
<keyword evidence="5" id="KW-0169">Cobalamin biosynthesis</keyword>
<dbReference type="NCBIfam" id="TIGR01140">
    <property type="entry name" value="L_thr_O3P_dcar"/>
    <property type="match status" value="1"/>
</dbReference>
<accession>A0ABU0FD21</accession>
<dbReference type="Proteomes" id="UP001237448">
    <property type="component" value="Unassembled WGS sequence"/>
</dbReference>
<organism evidence="11 12">
    <name type="scientific">Labrys monachus</name>
    <dbReference type="NCBI Taxonomy" id="217067"/>
    <lineage>
        <taxon>Bacteria</taxon>
        <taxon>Pseudomonadati</taxon>
        <taxon>Pseudomonadota</taxon>
        <taxon>Alphaproteobacteria</taxon>
        <taxon>Hyphomicrobiales</taxon>
        <taxon>Xanthobacteraceae</taxon>
        <taxon>Labrys</taxon>
    </lineage>
</organism>
<comment type="catalytic activity">
    <reaction evidence="9">
        <text>O-phospho-L-threonine + H(+) = (R)-1-aminopropan-2-yl phosphate + CO2</text>
        <dbReference type="Rhea" id="RHEA:11492"/>
        <dbReference type="ChEBI" id="CHEBI:15378"/>
        <dbReference type="ChEBI" id="CHEBI:16526"/>
        <dbReference type="ChEBI" id="CHEBI:58563"/>
        <dbReference type="ChEBI" id="CHEBI:58675"/>
        <dbReference type="EC" id="4.1.1.81"/>
    </reaction>
</comment>
<evidence type="ECO:0000256" key="4">
    <source>
        <dbReference type="ARBA" id="ARBA00012285"/>
    </source>
</evidence>
<keyword evidence="6" id="KW-0663">Pyridoxal phosphate</keyword>
<dbReference type="CDD" id="cd00609">
    <property type="entry name" value="AAT_like"/>
    <property type="match status" value="1"/>
</dbReference>
<dbReference type="PROSITE" id="PS00105">
    <property type="entry name" value="AA_TRANSFER_CLASS_1"/>
    <property type="match status" value="1"/>
</dbReference>
<evidence type="ECO:0000256" key="5">
    <source>
        <dbReference type="ARBA" id="ARBA00022573"/>
    </source>
</evidence>
<dbReference type="Gene3D" id="3.40.640.10">
    <property type="entry name" value="Type I PLP-dependent aspartate aminotransferase-like (Major domain)"/>
    <property type="match status" value="1"/>
</dbReference>
<gene>
    <name evidence="11" type="ORF">J3R73_002133</name>
</gene>
<dbReference type="EC" id="4.1.1.81" evidence="4"/>
<comment type="cofactor">
    <cofactor evidence="1">
        <name>pyridoxal 5'-phosphate</name>
        <dbReference type="ChEBI" id="CHEBI:597326"/>
    </cofactor>
</comment>
<dbReference type="InterPro" id="IPR004838">
    <property type="entry name" value="NHTrfase_class1_PyrdxlP-BS"/>
</dbReference>
<evidence type="ECO:0000259" key="10">
    <source>
        <dbReference type="Pfam" id="PF00155"/>
    </source>
</evidence>
<comment type="pathway">
    <text evidence="3">Cofactor biosynthesis; adenosylcobalamin biosynthesis.</text>
</comment>
<dbReference type="InterPro" id="IPR015422">
    <property type="entry name" value="PyrdxlP-dep_Trfase_small"/>
</dbReference>
<dbReference type="PANTHER" id="PTHR42885">
    <property type="entry name" value="HISTIDINOL-PHOSPHATE AMINOTRANSFERASE-RELATED"/>
    <property type="match status" value="1"/>
</dbReference>
<dbReference type="InterPro" id="IPR005860">
    <property type="entry name" value="CobD"/>
</dbReference>
<dbReference type="InterPro" id="IPR015421">
    <property type="entry name" value="PyrdxlP-dep_Trfase_major"/>
</dbReference>
<keyword evidence="12" id="KW-1185">Reference proteome</keyword>
<evidence type="ECO:0000256" key="7">
    <source>
        <dbReference type="ARBA" id="ARBA00023239"/>
    </source>
</evidence>
<evidence type="ECO:0000313" key="12">
    <source>
        <dbReference type="Proteomes" id="UP001237448"/>
    </source>
</evidence>
<evidence type="ECO:0000256" key="2">
    <source>
        <dbReference type="ARBA" id="ARBA00003444"/>
    </source>
</evidence>
<keyword evidence="7" id="KW-0456">Lyase</keyword>
<dbReference type="Pfam" id="PF00155">
    <property type="entry name" value="Aminotran_1_2"/>
    <property type="match status" value="1"/>
</dbReference>
<dbReference type="RefSeq" id="WP_307426068.1">
    <property type="nucleotide sequence ID" value="NZ_JAUSVK010000001.1"/>
</dbReference>
<evidence type="ECO:0000256" key="9">
    <source>
        <dbReference type="ARBA" id="ARBA00048531"/>
    </source>
</evidence>
<evidence type="ECO:0000256" key="6">
    <source>
        <dbReference type="ARBA" id="ARBA00022898"/>
    </source>
</evidence>
<comment type="caution">
    <text evidence="11">The sequence shown here is derived from an EMBL/GenBank/DDBJ whole genome shotgun (WGS) entry which is preliminary data.</text>
</comment>
<protein>
    <recommendedName>
        <fullName evidence="4">threonine-phosphate decarboxylase</fullName>
        <ecNumber evidence="4">4.1.1.81</ecNumber>
    </recommendedName>
    <alternativeName>
        <fullName evidence="8">L-threonine-O-3-phosphate decarboxylase</fullName>
    </alternativeName>
</protein>